<dbReference type="Pfam" id="PF04375">
    <property type="entry name" value="HemX"/>
    <property type="match status" value="1"/>
</dbReference>
<dbReference type="PANTHER" id="PTHR38043">
    <property type="entry name" value="PROTEIN HEMX"/>
    <property type="match status" value="1"/>
</dbReference>
<feature type="region of interest" description="Disordered" evidence="1">
    <location>
        <begin position="78"/>
        <end position="101"/>
    </location>
</feature>
<dbReference type="EMBL" id="JAEVLS010000001">
    <property type="protein sequence ID" value="MBM0104326.1"/>
    <property type="molecule type" value="Genomic_DNA"/>
</dbReference>
<dbReference type="Proteomes" id="UP000661077">
    <property type="component" value="Unassembled WGS sequence"/>
</dbReference>
<evidence type="ECO:0000256" key="1">
    <source>
        <dbReference type="SAM" id="MobiDB-lite"/>
    </source>
</evidence>
<dbReference type="InterPro" id="IPR007470">
    <property type="entry name" value="HemX"/>
</dbReference>
<feature type="region of interest" description="Disordered" evidence="1">
    <location>
        <begin position="1"/>
        <end position="23"/>
    </location>
</feature>
<evidence type="ECO:0000256" key="2">
    <source>
        <dbReference type="SAM" id="Phobius"/>
    </source>
</evidence>
<keyword evidence="2" id="KW-1133">Transmembrane helix</keyword>
<name>A0ABS1WTL8_9GAMM</name>
<reference evidence="3 4" key="1">
    <citation type="journal article" date="2021" name="Int. J. Syst. Evol. Microbiol.">
        <title>Steroidobacter gossypii sp. nov., isolated from soil of cotton cropping field.</title>
        <authorList>
            <person name="Huang R."/>
            <person name="Yang S."/>
            <person name="Zhen C."/>
            <person name="Liu W."/>
        </authorList>
    </citation>
    <scope>NUCLEOTIDE SEQUENCE [LARGE SCALE GENOMIC DNA]</scope>
    <source>
        <strain evidence="3 4">S1-65</strain>
    </source>
</reference>
<protein>
    <submittedName>
        <fullName evidence="3">Uroporphyrinogen-III C-methyltransferase</fullName>
    </submittedName>
</protein>
<gene>
    <name evidence="3" type="ORF">JM946_06190</name>
</gene>
<organism evidence="3 4">
    <name type="scientific">Steroidobacter gossypii</name>
    <dbReference type="NCBI Taxonomy" id="2805490"/>
    <lineage>
        <taxon>Bacteria</taxon>
        <taxon>Pseudomonadati</taxon>
        <taxon>Pseudomonadota</taxon>
        <taxon>Gammaproteobacteria</taxon>
        <taxon>Steroidobacterales</taxon>
        <taxon>Steroidobacteraceae</taxon>
        <taxon>Steroidobacter</taxon>
    </lineage>
</organism>
<dbReference type="RefSeq" id="WP_203166281.1">
    <property type="nucleotide sequence ID" value="NZ_JAEVLS010000001.1"/>
</dbReference>
<feature type="compositionally biased region" description="Basic and acidic residues" evidence="1">
    <location>
        <begin position="78"/>
        <end position="96"/>
    </location>
</feature>
<feature type="compositionally biased region" description="Polar residues" evidence="1">
    <location>
        <begin position="7"/>
        <end position="17"/>
    </location>
</feature>
<keyword evidence="4" id="KW-1185">Reference proteome</keyword>
<evidence type="ECO:0000313" key="3">
    <source>
        <dbReference type="EMBL" id="MBM0104326.1"/>
    </source>
</evidence>
<sequence length="352" mass="38815">MAETGPETISSSVPGDSSRTRRAHTYSRLTTAIAVLALATAGYTLVRLDSMRDRLDTANAAIAAANVDRDLLRAELKSQASRERQAHRDLNRRLDSLNDAPQQLQELASSVEELRGRAEGPERAWSRAEALFLLELAQRRLTLDRDIETAIVALESADLRLAALRDPSFASVRQEIAKELQALRAVQRPDTTGILSRLSSAEERAAEAPVKGILVTERSAFDRSQLPDGMFARARAMIGQTFANLIVMRRVDDLSGRVITAEEAVLRRQHLQLLLFAARNAVARHDEQAYRTALAAARRSLGDFFDLSKPSAQALLAEVQALEPVNIDPTLPNVTNSINALRRMMPSRRGPE</sequence>
<accession>A0ABS1WTL8</accession>
<keyword evidence="2" id="KW-0472">Membrane</keyword>
<comment type="caution">
    <text evidence="3">The sequence shown here is derived from an EMBL/GenBank/DDBJ whole genome shotgun (WGS) entry which is preliminary data.</text>
</comment>
<keyword evidence="2" id="KW-0812">Transmembrane</keyword>
<proteinExistence type="predicted"/>
<evidence type="ECO:0000313" key="4">
    <source>
        <dbReference type="Proteomes" id="UP000661077"/>
    </source>
</evidence>
<dbReference type="PANTHER" id="PTHR38043:SF1">
    <property type="entry name" value="PROTEIN HEMX"/>
    <property type="match status" value="1"/>
</dbReference>
<feature type="transmembrane region" description="Helical" evidence="2">
    <location>
        <begin position="26"/>
        <end position="46"/>
    </location>
</feature>